<evidence type="ECO:0000313" key="3">
    <source>
        <dbReference type="Proteomes" id="UP000315753"/>
    </source>
</evidence>
<name>A0A540V4N3_9BACL</name>
<reference evidence="1 3" key="1">
    <citation type="submission" date="2019-06" db="EMBL/GenBank/DDBJ databases">
        <title>Genome sequence of Ureibacillus terrenus.</title>
        <authorList>
            <person name="Maclea K.S."/>
            <person name="Simoes M."/>
        </authorList>
    </citation>
    <scope>NUCLEOTIDE SEQUENCE [LARGE SCALE GENOMIC DNA]</scope>
    <source>
        <strain evidence="1 3">ATCC BAA-384</strain>
    </source>
</reference>
<organism evidence="1 3">
    <name type="scientific">Ureibacillus terrenus</name>
    <dbReference type="NCBI Taxonomy" id="118246"/>
    <lineage>
        <taxon>Bacteria</taxon>
        <taxon>Bacillati</taxon>
        <taxon>Bacillota</taxon>
        <taxon>Bacilli</taxon>
        <taxon>Bacillales</taxon>
        <taxon>Caryophanaceae</taxon>
        <taxon>Ureibacillus</taxon>
    </lineage>
</organism>
<gene>
    <name evidence="2" type="ORF">FKZ59_00005</name>
    <name evidence="1" type="ORF">FKZ59_03030</name>
</gene>
<dbReference type="EMBL" id="VIGD01000003">
    <property type="protein sequence ID" value="TQE91710.1"/>
    <property type="molecule type" value="Genomic_DNA"/>
</dbReference>
<accession>A0A540V4N3</accession>
<evidence type="ECO:0000313" key="1">
    <source>
        <dbReference type="EMBL" id="TQE91710.1"/>
    </source>
</evidence>
<dbReference type="AlphaFoldDB" id="A0A540V4N3"/>
<sequence>MLSKRTDNNRNQLEMVALDQLVPEDHLVRKIEQAIDFDFIYDLVKDTY</sequence>
<proteinExistence type="predicted"/>
<evidence type="ECO:0000313" key="2">
    <source>
        <dbReference type="EMBL" id="TQE92125.1"/>
    </source>
</evidence>
<dbReference type="Proteomes" id="UP000315753">
    <property type="component" value="Unassembled WGS sequence"/>
</dbReference>
<dbReference type="EMBL" id="VIGD01000001">
    <property type="protein sequence ID" value="TQE92125.1"/>
    <property type="molecule type" value="Genomic_DNA"/>
</dbReference>
<protein>
    <submittedName>
        <fullName evidence="1">IS5/IS1182 family transposase</fullName>
    </submittedName>
</protein>
<feature type="non-terminal residue" evidence="1">
    <location>
        <position position="48"/>
    </location>
</feature>
<comment type="caution">
    <text evidence="1">The sequence shown here is derived from an EMBL/GenBank/DDBJ whole genome shotgun (WGS) entry which is preliminary data.</text>
</comment>
<keyword evidence="3" id="KW-1185">Reference proteome</keyword>